<feature type="domain" description="Large ribosomal subunit protein bL12 C-terminal" evidence="4">
    <location>
        <begin position="50"/>
        <end position="89"/>
    </location>
</feature>
<accession>K0R406</accession>
<evidence type="ECO:0000256" key="2">
    <source>
        <dbReference type="ARBA" id="ARBA00023274"/>
    </source>
</evidence>
<evidence type="ECO:0000256" key="1">
    <source>
        <dbReference type="ARBA" id="ARBA00022980"/>
    </source>
</evidence>
<dbReference type="GO" id="GO:1990904">
    <property type="term" value="C:ribonucleoprotein complex"/>
    <property type="evidence" value="ECO:0007669"/>
    <property type="project" value="UniProtKB-KW"/>
</dbReference>
<reference evidence="5 6" key="1">
    <citation type="journal article" date="2012" name="Genome Biol.">
        <title>Genome and low-iron response of an oceanic diatom adapted to chronic iron limitation.</title>
        <authorList>
            <person name="Lommer M."/>
            <person name="Specht M."/>
            <person name="Roy A.S."/>
            <person name="Kraemer L."/>
            <person name="Andreson R."/>
            <person name="Gutowska M.A."/>
            <person name="Wolf J."/>
            <person name="Bergner S.V."/>
            <person name="Schilhabel M.B."/>
            <person name="Klostermeier U.C."/>
            <person name="Beiko R.G."/>
            <person name="Rosenstiel P."/>
            <person name="Hippler M."/>
            <person name="Laroche J."/>
        </authorList>
    </citation>
    <scope>NUCLEOTIDE SEQUENCE [LARGE SCALE GENOMIC DNA]</scope>
    <source>
        <strain evidence="5 6">CCMP1005</strain>
    </source>
</reference>
<feature type="compositionally biased region" description="Low complexity" evidence="3">
    <location>
        <begin position="238"/>
        <end position="248"/>
    </location>
</feature>
<dbReference type="PANTHER" id="PTHR45987">
    <property type="entry name" value="39S RIBOSOMAL PROTEIN L12"/>
    <property type="match status" value="1"/>
</dbReference>
<proteinExistence type="predicted"/>
<feature type="region of interest" description="Disordered" evidence="3">
    <location>
        <begin position="238"/>
        <end position="268"/>
    </location>
</feature>
<name>K0R406_THAOC</name>
<dbReference type="PANTHER" id="PTHR45987:SF4">
    <property type="entry name" value="LARGE RIBOSOMAL SUBUNIT PROTEIN BL12M"/>
    <property type="match status" value="1"/>
</dbReference>
<dbReference type="GO" id="GO:0005840">
    <property type="term" value="C:ribosome"/>
    <property type="evidence" value="ECO:0007669"/>
    <property type="project" value="UniProtKB-KW"/>
</dbReference>
<dbReference type="GO" id="GO:0003735">
    <property type="term" value="F:structural constituent of ribosome"/>
    <property type="evidence" value="ECO:0007669"/>
    <property type="project" value="InterPro"/>
</dbReference>
<organism evidence="5 6">
    <name type="scientific">Thalassiosira oceanica</name>
    <name type="common">Marine diatom</name>
    <dbReference type="NCBI Taxonomy" id="159749"/>
    <lineage>
        <taxon>Eukaryota</taxon>
        <taxon>Sar</taxon>
        <taxon>Stramenopiles</taxon>
        <taxon>Ochrophyta</taxon>
        <taxon>Bacillariophyta</taxon>
        <taxon>Coscinodiscophyceae</taxon>
        <taxon>Thalassiosirophycidae</taxon>
        <taxon>Thalassiosirales</taxon>
        <taxon>Thalassiosiraceae</taxon>
        <taxon>Thalassiosira</taxon>
    </lineage>
</organism>
<keyword evidence="6" id="KW-1185">Reference proteome</keyword>
<dbReference type="EMBL" id="AGNL01046705">
    <property type="protein sequence ID" value="EJK47703.1"/>
    <property type="molecule type" value="Genomic_DNA"/>
</dbReference>
<feature type="region of interest" description="Disordered" evidence="3">
    <location>
        <begin position="110"/>
        <end position="129"/>
    </location>
</feature>
<evidence type="ECO:0000313" key="5">
    <source>
        <dbReference type="EMBL" id="EJK47703.1"/>
    </source>
</evidence>
<dbReference type="eggNOG" id="KOG1715">
    <property type="taxonomic scope" value="Eukaryota"/>
</dbReference>
<feature type="region of interest" description="Disordered" evidence="3">
    <location>
        <begin position="16"/>
        <end position="44"/>
    </location>
</feature>
<keyword evidence="1" id="KW-0689">Ribosomal protein</keyword>
<dbReference type="CDD" id="cd00387">
    <property type="entry name" value="Ribosomal_L7_L12"/>
    <property type="match status" value="1"/>
</dbReference>
<dbReference type="AlphaFoldDB" id="K0R406"/>
<dbReference type="InterPro" id="IPR014719">
    <property type="entry name" value="Ribosomal_bL12_C/ClpS-like"/>
</dbReference>
<comment type="caution">
    <text evidence="5">The sequence shown here is derived from an EMBL/GenBank/DDBJ whole genome shotgun (WGS) entry which is preliminary data.</text>
</comment>
<dbReference type="InterPro" id="IPR013823">
    <property type="entry name" value="Ribosomal_bL12_C"/>
</dbReference>
<dbReference type="SUPFAM" id="SSF54736">
    <property type="entry name" value="ClpS-like"/>
    <property type="match status" value="1"/>
</dbReference>
<dbReference type="Pfam" id="PF00542">
    <property type="entry name" value="Ribosomal_L12"/>
    <property type="match status" value="2"/>
</dbReference>
<sequence length="268" mass="28656">MMEVKELMDRIGGHFGFVDGGPGDDGDSPDDDGEGGGGDAAEAKEERTAFDLKLTGFDKKAKIKVIKEVRGMAGLGLKEAKELVEGAPVSFTHAGGWLFCSERGTKWWSREGEDKTKSKNAGPANRGTAFPRSLVRSFPAIAQTSPRSHLGRRGLISTASFYRARGMPGTLRREGAGHAKRATIKKDIKMEEAEELKAKLEAIGATVEIFAITNATALWVDVPGGRLCVNAEYGFRCPPSSSGPSDSNPRQKYPLLATMLNGGRGSKA</sequence>
<dbReference type="GO" id="GO:0003729">
    <property type="term" value="F:mRNA binding"/>
    <property type="evidence" value="ECO:0007669"/>
    <property type="project" value="TreeGrafter"/>
</dbReference>
<protein>
    <recommendedName>
        <fullName evidence="4">Large ribosomal subunit protein bL12 C-terminal domain-containing protein</fullName>
    </recommendedName>
</protein>
<gene>
    <name evidence="5" type="ORF">THAOC_33556</name>
</gene>
<dbReference type="Proteomes" id="UP000266841">
    <property type="component" value="Unassembled WGS sequence"/>
</dbReference>
<dbReference type="OrthoDB" id="250175at2759"/>
<keyword evidence="2" id="KW-0687">Ribonucleoprotein</keyword>
<evidence type="ECO:0000259" key="4">
    <source>
        <dbReference type="Pfam" id="PF00542"/>
    </source>
</evidence>
<dbReference type="Gene3D" id="3.30.1390.10">
    <property type="match status" value="1"/>
</dbReference>
<evidence type="ECO:0000256" key="3">
    <source>
        <dbReference type="SAM" id="MobiDB-lite"/>
    </source>
</evidence>
<dbReference type="InterPro" id="IPR000206">
    <property type="entry name" value="Ribosomal_bL12"/>
</dbReference>
<dbReference type="GO" id="GO:0006412">
    <property type="term" value="P:translation"/>
    <property type="evidence" value="ECO:0007669"/>
    <property type="project" value="InterPro"/>
</dbReference>
<feature type="compositionally biased region" description="Acidic residues" evidence="3">
    <location>
        <begin position="22"/>
        <end position="34"/>
    </location>
</feature>
<feature type="domain" description="Large ribosomal subunit protein bL12 C-terminal" evidence="4">
    <location>
        <begin position="182"/>
        <end position="209"/>
    </location>
</feature>
<evidence type="ECO:0000313" key="6">
    <source>
        <dbReference type="Proteomes" id="UP000266841"/>
    </source>
</evidence>